<comment type="caution">
    <text evidence="3">The sequence shown here is derived from an EMBL/GenBank/DDBJ whole genome shotgun (WGS) entry which is preliminary data.</text>
</comment>
<proteinExistence type="inferred from homology"/>
<organism evidence="3 4">
    <name type="scientific">Geomonas paludis</name>
    <dbReference type="NCBI Taxonomy" id="2740185"/>
    <lineage>
        <taxon>Bacteria</taxon>
        <taxon>Pseudomonadati</taxon>
        <taxon>Thermodesulfobacteriota</taxon>
        <taxon>Desulfuromonadia</taxon>
        <taxon>Geobacterales</taxon>
        <taxon>Geobacteraceae</taxon>
        <taxon>Geomonas</taxon>
    </lineage>
</organism>
<evidence type="ECO:0000313" key="3">
    <source>
        <dbReference type="EMBL" id="GFO64323.1"/>
    </source>
</evidence>
<sequence>MATLYKTPGVYIEEIPKFPPSVAPVETAIPAFIGYTEKADDVTPGDLTLKPTRISSQVEYEKYFGGPQKEQDINVDVQETQVNGVTTDLKATASLTEAARSKHVMYYAMQMFFANGGGPCYIVSVAPYKATFGGALVETELKAGLDTLVKKDEPTLIVFPEAQSLSVADFKALHDAALAQCADLKDRFVIMDLHGDSISLSDPNANLLNAVNNFRNSGIGTNNLKYGAVYAPNIDTILDFLYDDSAVDVTITTNGSAAAPVKLDTLKAANNRVYEQARAAITDMACRLPPSSTMAGIYAAVDNARGVWKAPANVSVNSVIQPAIQFSNVEQDQMNVDPVAGKSVNAIRAFTGKGTLVWGARTLAGNDNEWRYVNVRRLFNFVEESVKRATEPFVFEANDANTWVRVQGMVENFLTVIWRQGALQGVKPEHAFFVAVGLGKTMTAIDILEGRMIVEVGLAAVRPAEFIIFRFSHKMAES</sequence>
<dbReference type="EMBL" id="BLXY01000003">
    <property type="protein sequence ID" value="GFO64323.1"/>
    <property type="molecule type" value="Genomic_DNA"/>
</dbReference>
<dbReference type="AlphaFoldDB" id="A0A6V8MXS1"/>
<gene>
    <name evidence="3" type="ORF">GMPD_22420</name>
</gene>
<comment type="similarity">
    <text evidence="1">Belongs to the myoviridae tail sheath protein family.</text>
</comment>
<dbReference type="RefSeq" id="WP_183347270.1">
    <property type="nucleotide sequence ID" value="NZ_BLXY01000003.1"/>
</dbReference>
<dbReference type="Proteomes" id="UP000568888">
    <property type="component" value="Unassembled WGS sequence"/>
</dbReference>
<accession>A0A6V8MXS1</accession>
<protein>
    <recommendedName>
        <fullName evidence="2">Tail sheath protein C-terminal domain-containing protein</fullName>
    </recommendedName>
</protein>
<dbReference type="InterPro" id="IPR052042">
    <property type="entry name" value="Tail_sheath_structural"/>
</dbReference>
<feature type="domain" description="Tail sheath protein C-terminal" evidence="2">
    <location>
        <begin position="367"/>
        <end position="471"/>
    </location>
</feature>
<dbReference type="Gene3D" id="3.40.50.11780">
    <property type="match status" value="1"/>
</dbReference>
<dbReference type="PANTHER" id="PTHR35861:SF1">
    <property type="entry name" value="PHAGE TAIL SHEATH PROTEIN"/>
    <property type="match status" value="1"/>
</dbReference>
<dbReference type="Pfam" id="PF17482">
    <property type="entry name" value="Phage_sheath_1C"/>
    <property type="match status" value="1"/>
</dbReference>
<name>A0A6V8MXS1_9BACT</name>
<dbReference type="InterPro" id="IPR020287">
    <property type="entry name" value="Tail_sheath_C"/>
</dbReference>
<evidence type="ECO:0000256" key="1">
    <source>
        <dbReference type="ARBA" id="ARBA00008005"/>
    </source>
</evidence>
<evidence type="ECO:0000259" key="2">
    <source>
        <dbReference type="Pfam" id="PF17482"/>
    </source>
</evidence>
<dbReference type="PANTHER" id="PTHR35861">
    <property type="match status" value="1"/>
</dbReference>
<evidence type="ECO:0000313" key="4">
    <source>
        <dbReference type="Proteomes" id="UP000568888"/>
    </source>
</evidence>
<reference evidence="4" key="1">
    <citation type="submission" date="2020-06" db="EMBL/GenBank/DDBJ databases">
        <title>Draft genomic sequecing of Geomonas sp. Red736.</title>
        <authorList>
            <person name="Itoh H."/>
            <person name="Xu Z.X."/>
            <person name="Ushijima N."/>
            <person name="Masuda Y."/>
            <person name="Shiratori Y."/>
            <person name="Senoo K."/>
        </authorList>
    </citation>
    <scope>NUCLEOTIDE SEQUENCE [LARGE SCALE GENOMIC DNA]</scope>
    <source>
        <strain evidence="4">Red736</strain>
    </source>
</reference>